<sequence>MTSLTSQQRSGLETTPDRKRVTGPLWYRSRCVLKPSGLIKTQAFWFLDATLAQPQLLTKAFLMGSCSCSRAPLSLLFPTCNSALDKHDCRIPVASGCSLTCFIGSQEKGFRIEETSVSVRTRSKKREEEPTYVVQIQSCRVRIQSMDLRRNRQSLHESTPVPCPVVHTPGCTDWPYSRLALVGTLLRSRRASHDLPHTPLSPHPREKTLATPPSPLPAVLAQGGQGLSAWDSPDVPSRSLWPPSLADSHSLESLWTMGFFGRVGRVQPYPFSLPATSRASRHAARNATLRRHAVLSDHPATALCAHFRGFAHTRSQPTGFLIRQSSTVDCNSPTSSEVLLSVPIHDDYDYVQAQALQLPIRR</sequence>
<dbReference type="AlphaFoldDB" id="A0A9Q8T0A9"/>
<name>A0A9Q8T0A9_9PEZI</name>
<reference evidence="2" key="1">
    <citation type="journal article" date="2021" name="Mol. Plant Microbe Interact.">
        <title>Complete Genome Sequence of the Plant-Pathogenic Fungus Colletotrichum lupini.</title>
        <authorList>
            <person name="Baroncelli R."/>
            <person name="Pensec F."/>
            <person name="Da Lio D."/>
            <person name="Boufleur T."/>
            <person name="Vicente I."/>
            <person name="Sarrocco S."/>
            <person name="Picot A."/>
            <person name="Baraldi E."/>
            <person name="Sukno S."/>
            <person name="Thon M."/>
            <person name="Le Floch G."/>
        </authorList>
    </citation>
    <scope>NUCLEOTIDE SEQUENCE</scope>
    <source>
        <strain evidence="2">IMI 504893</strain>
    </source>
</reference>
<dbReference type="GeneID" id="73346385"/>
<dbReference type="Proteomes" id="UP000830671">
    <property type="component" value="Chromosome 6"/>
</dbReference>
<dbReference type="RefSeq" id="XP_049148520.1">
    <property type="nucleotide sequence ID" value="XM_049291375.1"/>
</dbReference>
<dbReference type="EMBL" id="CP019478">
    <property type="protein sequence ID" value="UQC86909.1"/>
    <property type="molecule type" value="Genomic_DNA"/>
</dbReference>
<organism evidence="2 3">
    <name type="scientific">Colletotrichum lupini</name>
    <dbReference type="NCBI Taxonomy" id="145971"/>
    <lineage>
        <taxon>Eukaryota</taxon>
        <taxon>Fungi</taxon>
        <taxon>Dikarya</taxon>
        <taxon>Ascomycota</taxon>
        <taxon>Pezizomycotina</taxon>
        <taxon>Sordariomycetes</taxon>
        <taxon>Hypocreomycetidae</taxon>
        <taxon>Glomerellales</taxon>
        <taxon>Glomerellaceae</taxon>
        <taxon>Colletotrichum</taxon>
        <taxon>Colletotrichum acutatum species complex</taxon>
    </lineage>
</organism>
<feature type="region of interest" description="Disordered" evidence="1">
    <location>
        <begin position="193"/>
        <end position="215"/>
    </location>
</feature>
<proteinExistence type="predicted"/>
<keyword evidence="3" id="KW-1185">Reference proteome</keyword>
<evidence type="ECO:0000313" key="3">
    <source>
        <dbReference type="Proteomes" id="UP000830671"/>
    </source>
</evidence>
<evidence type="ECO:0000313" key="2">
    <source>
        <dbReference type="EMBL" id="UQC86909.1"/>
    </source>
</evidence>
<evidence type="ECO:0000256" key="1">
    <source>
        <dbReference type="SAM" id="MobiDB-lite"/>
    </source>
</evidence>
<accession>A0A9Q8T0A9</accession>
<gene>
    <name evidence="2" type="ORF">CLUP02_12411</name>
</gene>
<dbReference type="KEGG" id="clup:CLUP02_12411"/>
<protein>
    <submittedName>
        <fullName evidence="2">Uncharacterized protein</fullName>
    </submittedName>
</protein>